<evidence type="ECO:0008006" key="4">
    <source>
        <dbReference type="Google" id="ProtNLM"/>
    </source>
</evidence>
<evidence type="ECO:0000256" key="1">
    <source>
        <dbReference type="SAM" id="Phobius"/>
    </source>
</evidence>
<feature type="transmembrane region" description="Helical" evidence="1">
    <location>
        <begin position="52"/>
        <end position="72"/>
    </location>
</feature>
<keyword evidence="1" id="KW-1133">Transmembrane helix</keyword>
<evidence type="ECO:0000313" key="3">
    <source>
        <dbReference type="Proteomes" id="UP001160142"/>
    </source>
</evidence>
<feature type="transmembrane region" description="Helical" evidence="1">
    <location>
        <begin position="118"/>
        <end position="139"/>
    </location>
</feature>
<gene>
    <name evidence="2" type="ORF">M2152_000316</name>
</gene>
<dbReference type="Proteomes" id="UP001160142">
    <property type="component" value="Unassembled WGS sequence"/>
</dbReference>
<evidence type="ECO:0000313" key="2">
    <source>
        <dbReference type="EMBL" id="MDH6180134.1"/>
    </source>
</evidence>
<feature type="transmembrane region" description="Helical" evidence="1">
    <location>
        <begin position="180"/>
        <end position="198"/>
    </location>
</feature>
<protein>
    <recommendedName>
        <fullName evidence="4">DUF998 domain-containing protein</fullName>
    </recommendedName>
</protein>
<organism evidence="2 3">
    <name type="scientific">Antiquaquibacter oligotrophicus</name>
    <dbReference type="NCBI Taxonomy" id="2880260"/>
    <lineage>
        <taxon>Bacteria</taxon>
        <taxon>Bacillati</taxon>
        <taxon>Actinomycetota</taxon>
        <taxon>Actinomycetes</taxon>
        <taxon>Micrococcales</taxon>
        <taxon>Microbacteriaceae</taxon>
        <taxon>Antiquaquibacter</taxon>
    </lineage>
</organism>
<proteinExistence type="predicted"/>
<dbReference type="InterPro" id="IPR009339">
    <property type="entry name" value="DUF998"/>
</dbReference>
<feature type="transmembrane region" description="Helical" evidence="1">
    <location>
        <begin position="145"/>
        <end position="168"/>
    </location>
</feature>
<keyword evidence="1" id="KW-0472">Membrane</keyword>
<feature type="transmembrane region" description="Helical" evidence="1">
    <location>
        <begin position="78"/>
        <end position="97"/>
    </location>
</feature>
<dbReference type="EMBL" id="JARXVQ010000001">
    <property type="protein sequence ID" value="MDH6180134.1"/>
    <property type="molecule type" value="Genomic_DNA"/>
</dbReference>
<keyword evidence="1" id="KW-0812">Transmembrane</keyword>
<reference evidence="2 3" key="1">
    <citation type="submission" date="2023-04" db="EMBL/GenBank/DDBJ databases">
        <title>Genome Encyclopedia of Bacteria and Archaea VI: Functional Genomics of Type Strains.</title>
        <authorList>
            <person name="Whitman W."/>
        </authorList>
    </citation>
    <scope>NUCLEOTIDE SEQUENCE [LARGE SCALE GENOMIC DNA]</scope>
    <source>
        <strain evidence="2 3">SG_E_30_P1</strain>
    </source>
</reference>
<feature type="transmembrane region" description="Helical" evidence="1">
    <location>
        <begin position="12"/>
        <end position="31"/>
    </location>
</feature>
<sequence length="200" mass="20450">MSVTLESGIGILLSVGALAVAGFLAALHVLPTGLSPIRNPVSQYALTRYGRLYRGATLAAGFTGVVAAGLLLLRYSGVAAMVTTVLLLVFAVARLLIGFFPMDAPAAPRTRTGRTHNFLAFAAFGAVTAAAFVAGGAFHDNGEPTLATLSTAAGVVMAVGTVGMLVTARSKRGFGLAERFIYLGFIAWFLVVGISAATTA</sequence>
<comment type="caution">
    <text evidence="2">The sequence shown here is derived from an EMBL/GenBank/DDBJ whole genome shotgun (WGS) entry which is preliminary data.</text>
</comment>
<dbReference type="Pfam" id="PF06197">
    <property type="entry name" value="DUF998"/>
    <property type="match status" value="1"/>
</dbReference>
<accession>A0ABT6KJG8</accession>
<name>A0ABT6KJG8_9MICO</name>
<keyword evidence="3" id="KW-1185">Reference proteome</keyword>